<name>A0A9W6VWF1_9ACTN</name>
<organism evidence="1 2">
    <name type="scientific">Actinoallomurus iriomotensis</name>
    <dbReference type="NCBI Taxonomy" id="478107"/>
    <lineage>
        <taxon>Bacteria</taxon>
        <taxon>Bacillati</taxon>
        <taxon>Actinomycetota</taxon>
        <taxon>Actinomycetes</taxon>
        <taxon>Streptosporangiales</taxon>
        <taxon>Thermomonosporaceae</taxon>
        <taxon>Actinoallomurus</taxon>
    </lineage>
</organism>
<evidence type="ECO:0000313" key="2">
    <source>
        <dbReference type="Proteomes" id="UP001165135"/>
    </source>
</evidence>
<comment type="caution">
    <text evidence="1">The sequence shown here is derived from an EMBL/GenBank/DDBJ whole genome shotgun (WGS) entry which is preliminary data.</text>
</comment>
<protein>
    <recommendedName>
        <fullName evidence="3">DUF892 family protein</fullName>
    </recommendedName>
</protein>
<evidence type="ECO:0000313" key="1">
    <source>
        <dbReference type="EMBL" id="GLY80706.1"/>
    </source>
</evidence>
<dbReference type="AlphaFoldDB" id="A0A9W6VWF1"/>
<accession>A0A9W6VWF1</accession>
<evidence type="ECO:0008006" key="3">
    <source>
        <dbReference type="Google" id="ProtNLM"/>
    </source>
</evidence>
<dbReference type="RefSeq" id="WP_285633997.1">
    <property type="nucleotide sequence ID" value="NZ_BSTJ01000015.1"/>
</dbReference>
<sequence length="175" mass="19184">MDSDSKQTGRTAEADPGLLGVYLNDHLAGATLGSELSARLASAHRDSEDGAVLERLSTEIREDRAALIELMAALEVPVRQYKVLLGWAAEKAGRFKPNGRLLERSPLSSLEELEAMTLGVVGKSACWRVLRTLADHDDRLDPERLDDLLRRAKRQAETLEELRLRAGARLATSAA</sequence>
<proteinExistence type="predicted"/>
<reference evidence="1" key="1">
    <citation type="submission" date="2023-03" db="EMBL/GenBank/DDBJ databases">
        <title>Actinoallomurus iriomotensis NBRC 103681.</title>
        <authorList>
            <person name="Ichikawa N."/>
            <person name="Sato H."/>
            <person name="Tonouchi N."/>
        </authorList>
    </citation>
    <scope>NUCLEOTIDE SEQUENCE</scope>
    <source>
        <strain evidence="1">NBRC 103681</strain>
    </source>
</reference>
<dbReference type="Proteomes" id="UP001165135">
    <property type="component" value="Unassembled WGS sequence"/>
</dbReference>
<dbReference type="EMBL" id="BSTJ01000015">
    <property type="protein sequence ID" value="GLY80706.1"/>
    <property type="molecule type" value="Genomic_DNA"/>
</dbReference>
<gene>
    <name evidence="1" type="ORF">Airi01_089730</name>
</gene>